<dbReference type="InterPro" id="IPR000182">
    <property type="entry name" value="GNAT_dom"/>
</dbReference>
<evidence type="ECO:0000313" key="4">
    <source>
        <dbReference type="Proteomes" id="UP001498476"/>
    </source>
</evidence>
<protein>
    <recommendedName>
        <fullName evidence="2">N-acetyltransferase domain-containing protein</fullName>
    </recommendedName>
</protein>
<dbReference type="SUPFAM" id="SSF55729">
    <property type="entry name" value="Acyl-CoA N-acyltransferases (Nat)"/>
    <property type="match status" value="1"/>
</dbReference>
<dbReference type="CDD" id="cd04301">
    <property type="entry name" value="NAT_SF"/>
    <property type="match status" value="1"/>
</dbReference>
<evidence type="ECO:0000256" key="1">
    <source>
        <dbReference type="SAM" id="MobiDB-lite"/>
    </source>
</evidence>
<dbReference type="EMBL" id="JAZAVJ010000654">
    <property type="protein sequence ID" value="KAK7393891.1"/>
    <property type="molecule type" value="Genomic_DNA"/>
</dbReference>
<keyword evidence="4" id="KW-1185">Reference proteome</keyword>
<feature type="domain" description="N-acetyltransferase" evidence="2">
    <location>
        <begin position="178"/>
        <end position="233"/>
    </location>
</feature>
<evidence type="ECO:0000313" key="3">
    <source>
        <dbReference type="EMBL" id="KAK7393891.1"/>
    </source>
</evidence>
<organism evidence="3 4">
    <name type="scientific">Neonectria punicea</name>
    <dbReference type="NCBI Taxonomy" id="979145"/>
    <lineage>
        <taxon>Eukaryota</taxon>
        <taxon>Fungi</taxon>
        <taxon>Dikarya</taxon>
        <taxon>Ascomycota</taxon>
        <taxon>Pezizomycotina</taxon>
        <taxon>Sordariomycetes</taxon>
        <taxon>Hypocreomycetidae</taxon>
        <taxon>Hypocreales</taxon>
        <taxon>Nectriaceae</taxon>
        <taxon>Neonectria</taxon>
    </lineage>
</organism>
<feature type="region of interest" description="Disordered" evidence="1">
    <location>
        <begin position="76"/>
        <end position="100"/>
    </location>
</feature>
<dbReference type="Proteomes" id="UP001498476">
    <property type="component" value="Unassembled WGS sequence"/>
</dbReference>
<dbReference type="Pfam" id="PF00583">
    <property type="entry name" value="Acetyltransf_1"/>
    <property type="match status" value="1"/>
</dbReference>
<name>A0ABR1GGR6_9HYPO</name>
<reference evidence="3 4" key="1">
    <citation type="journal article" date="2025" name="Microbiol. Resour. Announc.">
        <title>Draft genome sequences for Neonectria magnoliae and Neonectria punicea, canker pathogens of Liriodendron tulipifera and Acer saccharum in West Virginia.</title>
        <authorList>
            <person name="Petronek H.M."/>
            <person name="Kasson M.T."/>
            <person name="Metheny A.M."/>
            <person name="Stauder C.M."/>
            <person name="Lovett B."/>
            <person name="Lynch S.C."/>
            <person name="Garnas J.R."/>
            <person name="Kasson L.R."/>
            <person name="Stajich J.E."/>
        </authorList>
    </citation>
    <scope>NUCLEOTIDE SEQUENCE [LARGE SCALE GENOMIC DNA]</scope>
    <source>
        <strain evidence="3 4">NRRL 64653</strain>
    </source>
</reference>
<gene>
    <name evidence="3" type="ORF">QQX98_013325</name>
</gene>
<dbReference type="InterPro" id="IPR052523">
    <property type="entry name" value="Trichothecene_AcTrans"/>
</dbReference>
<evidence type="ECO:0000259" key="2">
    <source>
        <dbReference type="Pfam" id="PF00583"/>
    </source>
</evidence>
<sequence>MPPTYRLLPGTWSDIAAASDLYVQSFDKEPLLDHMFPTRHTDPEPFHTWIVRRFRLRYWASGYVLTMAFEYEEAEDEDGIDEGSSGDGDEVAKEKDNRQVQGRGRAVGFTWWHRPTVSLTFNERWLTPYAWLSPVVTTLLKLHSRLFPIPSIDAHRLGIYDRVFRTLEPELLNSPRRRAAWYLSSLGVDPAVQGRGVGDMLVRDGLRAADRAGVATWLVGLRGLERYYDRFGFVEVARANVGELKDWEGGAVMFRGE</sequence>
<dbReference type="PANTHER" id="PTHR42791">
    <property type="entry name" value="GNAT FAMILY ACETYLTRANSFERASE"/>
    <property type="match status" value="1"/>
</dbReference>
<dbReference type="InterPro" id="IPR016181">
    <property type="entry name" value="Acyl_CoA_acyltransferase"/>
</dbReference>
<proteinExistence type="predicted"/>
<accession>A0ABR1GGR6</accession>
<dbReference type="Gene3D" id="3.40.630.30">
    <property type="match status" value="1"/>
</dbReference>
<dbReference type="PANTHER" id="PTHR42791:SF1">
    <property type="entry name" value="N-ACETYLTRANSFERASE DOMAIN-CONTAINING PROTEIN"/>
    <property type="match status" value="1"/>
</dbReference>
<comment type="caution">
    <text evidence="3">The sequence shown here is derived from an EMBL/GenBank/DDBJ whole genome shotgun (WGS) entry which is preliminary data.</text>
</comment>